<keyword evidence="2" id="KW-1185">Reference proteome</keyword>
<gene>
    <name evidence="1" type="ORF">FCALED_LOCUS16599</name>
</gene>
<accession>A0A9N9J1U5</accession>
<proteinExistence type="predicted"/>
<evidence type="ECO:0000313" key="1">
    <source>
        <dbReference type="EMBL" id="CAG8755652.1"/>
    </source>
</evidence>
<sequence length="54" mass="6216">QQDNVVSLDLEYVQFNIPKILQLLNKTFSKRKTDAYDAWGKLCLPICVHLPIKG</sequence>
<protein>
    <submittedName>
        <fullName evidence="1">6714_t:CDS:1</fullName>
    </submittedName>
</protein>
<evidence type="ECO:0000313" key="2">
    <source>
        <dbReference type="Proteomes" id="UP000789570"/>
    </source>
</evidence>
<comment type="caution">
    <text evidence="1">The sequence shown here is derived from an EMBL/GenBank/DDBJ whole genome shotgun (WGS) entry which is preliminary data.</text>
</comment>
<dbReference type="EMBL" id="CAJVPQ010020184">
    <property type="protein sequence ID" value="CAG8755652.1"/>
    <property type="molecule type" value="Genomic_DNA"/>
</dbReference>
<dbReference type="Proteomes" id="UP000789570">
    <property type="component" value="Unassembled WGS sequence"/>
</dbReference>
<dbReference type="AlphaFoldDB" id="A0A9N9J1U5"/>
<organism evidence="1 2">
    <name type="scientific">Funneliformis caledonium</name>
    <dbReference type="NCBI Taxonomy" id="1117310"/>
    <lineage>
        <taxon>Eukaryota</taxon>
        <taxon>Fungi</taxon>
        <taxon>Fungi incertae sedis</taxon>
        <taxon>Mucoromycota</taxon>
        <taxon>Glomeromycotina</taxon>
        <taxon>Glomeromycetes</taxon>
        <taxon>Glomerales</taxon>
        <taxon>Glomeraceae</taxon>
        <taxon>Funneliformis</taxon>
    </lineage>
</organism>
<name>A0A9N9J1U5_9GLOM</name>
<feature type="non-terminal residue" evidence="1">
    <location>
        <position position="54"/>
    </location>
</feature>
<dbReference type="OrthoDB" id="775356at2759"/>
<reference evidence="1" key="1">
    <citation type="submission" date="2021-06" db="EMBL/GenBank/DDBJ databases">
        <authorList>
            <person name="Kallberg Y."/>
            <person name="Tangrot J."/>
            <person name="Rosling A."/>
        </authorList>
    </citation>
    <scope>NUCLEOTIDE SEQUENCE</scope>
    <source>
        <strain evidence="1">UK204</strain>
    </source>
</reference>